<feature type="transmembrane region" description="Helical" evidence="8">
    <location>
        <begin position="111"/>
        <end position="130"/>
    </location>
</feature>
<evidence type="ECO:0000313" key="10">
    <source>
        <dbReference type="EMBL" id="MBA8879509.1"/>
    </source>
</evidence>
<keyword evidence="6 8" id="KW-1133">Transmembrane helix</keyword>
<dbReference type="RefSeq" id="WP_182550146.1">
    <property type="nucleotide sequence ID" value="NZ_JACGXN010000004.1"/>
</dbReference>
<feature type="transmembrane region" description="Helical" evidence="8">
    <location>
        <begin position="187"/>
        <end position="205"/>
    </location>
</feature>
<organism evidence="10 11">
    <name type="scientific">Phyllobacterium myrsinacearum</name>
    <dbReference type="NCBI Taxonomy" id="28101"/>
    <lineage>
        <taxon>Bacteria</taxon>
        <taxon>Pseudomonadati</taxon>
        <taxon>Pseudomonadota</taxon>
        <taxon>Alphaproteobacteria</taxon>
        <taxon>Hyphomicrobiales</taxon>
        <taxon>Phyllobacteriaceae</taxon>
        <taxon>Phyllobacterium</taxon>
    </lineage>
</organism>
<evidence type="ECO:0000256" key="8">
    <source>
        <dbReference type="RuleBase" id="RU363032"/>
    </source>
</evidence>
<evidence type="ECO:0000259" key="9">
    <source>
        <dbReference type="PROSITE" id="PS50928"/>
    </source>
</evidence>
<accession>A0A839EL06</accession>
<evidence type="ECO:0000256" key="2">
    <source>
        <dbReference type="ARBA" id="ARBA00004651"/>
    </source>
</evidence>
<dbReference type="Gene3D" id="1.10.3720.10">
    <property type="entry name" value="MetI-like"/>
    <property type="match status" value="1"/>
</dbReference>
<protein>
    <submittedName>
        <fullName evidence="10">Polar amino acid transport system permease protein</fullName>
    </submittedName>
</protein>
<dbReference type="Proteomes" id="UP000549052">
    <property type="component" value="Unassembled WGS sequence"/>
</dbReference>
<reference evidence="10 11" key="1">
    <citation type="submission" date="2020-07" db="EMBL/GenBank/DDBJ databases">
        <title>Genomic Encyclopedia of Type Strains, Phase IV (KMG-V): Genome sequencing to study the core and pangenomes of soil and plant-associated prokaryotes.</title>
        <authorList>
            <person name="Whitman W."/>
        </authorList>
    </citation>
    <scope>NUCLEOTIDE SEQUENCE [LARGE SCALE GENOMIC DNA]</scope>
    <source>
        <strain evidence="10 11">AN3</strain>
    </source>
</reference>
<keyword evidence="4 8" id="KW-0812">Transmembrane</keyword>
<dbReference type="EMBL" id="JACGXN010000004">
    <property type="protein sequence ID" value="MBA8879509.1"/>
    <property type="molecule type" value="Genomic_DNA"/>
</dbReference>
<evidence type="ECO:0000256" key="7">
    <source>
        <dbReference type="ARBA" id="ARBA00023136"/>
    </source>
</evidence>
<dbReference type="GO" id="GO:0005886">
    <property type="term" value="C:plasma membrane"/>
    <property type="evidence" value="ECO:0007669"/>
    <property type="project" value="UniProtKB-SubCell"/>
</dbReference>
<dbReference type="AlphaFoldDB" id="A0A839EL06"/>
<evidence type="ECO:0000313" key="11">
    <source>
        <dbReference type="Proteomes" id="UP000549052"/>
    </source>
</evidence>
<evidence type="ECO:0000256" key="5">
    <source>
        <dbReference type="ARBA" id="ARBA00022970"/>
    </source>
</evidence>
<feature type="transmembrane region" description="Helical" evidence="8">
    <location>
        <begin position="6"/>
        <end position="27"/>
    </location>
</feature>
<dbReference type="InterPro" id="IPR000515">
    <property type="entry name" value="MetI-like"/>
</dbReference>
<evidence type="ECO:0000256" key="6">
    <source>
        <dbReference type="ARBA" id="ARBA00022989"/>
    </source>
</evidence>
<proteinExistence type="inferred from homology"/>
<dbReference type="Pfam" id="PF00528">
    <property type="entry name" value="BPD_transp_1"/>
    <property type="match status" value="1"/>
</dbReference>
<keyword evidence="11" id="KW-1185">Reference proteome</keyword>
<dbReference type="InterPro" id="IPR043429">
    <property type="entry name" value="ArtM/GltK/GlnP/TcyL/YhdX-like"/>
</dbReference>
<keyword evidence="5" id="KW-0029">Amino-acid transport</keyword>
<dbReference type="SUPFAM" id="SSF161098">
    <property type="entry name" value="MetI-like"/>
    <property type="match status" value="1"/>
</dbReference>
<evidence type="ECO:0000256" key="1">
    <source>
        <dbReference type="ARBA" id="ARBA00003159"/>
    </source>
</evidence>
<comment type="caution">
    <text evidence="10">The sequence shown here is derived from an EMBL/GenBank/DDBJ whole genome shotgun (WGS) entry which is preliminary data.</text>
</comment>
<dbReference type="InterPro" id="IPR035906">
    <property type="entry name" value="MetI-like_sf"/>
</dbReference>
<dbReference type="PROSITE" id="PS50928">
    <property type="entry name" value="ABC_TM1"/>
    <property type="match status" value="1"/>
</dbReference>
<feature type="transmembrane region" description="Helical" evidence="8">
    <location>
        <begin position="211"/>
        <end position="230"/>
    </location>
</feature>
<dbReference type="PANTHER" id="PTHR30614">
    <property type="entry name" value="MEMBRANE COMPONENT OF AMINO ACID ABC TRANSPORTER"/>
    <property type="match status" value="1"/>
</dbReference>
<dbReference type="PANTHER" id="PTHR30614:SF20">
    <property type="entry name" value="GLUTAMINE TRANSPORT SYSTEM PERMEASE PROTEIN GLNP"/>
    <property type="match status" value="1"/>
</dbReference>
<evidence type="ECO:0000256" key="3">
    <source>
        <dbReference type="ARBA" id="ARBA00010072"/>
    </source>
</evidence>
<feature type="transmembrane region" description="Helical" evidence="8">
    <location>
        <begin position="39"/>
        <end position="61"/>
    </location>
</feature>
<keyword evidence="8" id="KW-0813">Transport</keyword>
<comment type="similarity">
    <text evidence="3">Belongs to the binding-protein-dependent transport system permease family. HisMQ subfamily.</text>
</comment>
<gene>
    <name evidence="10" type="ORF">FHW16_003228</name>
</gene>
<feature type="domain" description="ABC transmembrane type-1" evidence="9">
    <location>
        <begin position="36"/>
        <end position="230"/>
    </location>
</feature>
<feature type="transmembrane region" description="Helical" evidence="8">
    <location>
        <begin position="81"/>
        <end position="99"/>
    </location>
</feature>
<feature type="transmembrane region" description="Helical" evidence="8">
    <location>
        <begin position="158"/>
        <end position="180"/>
    </location>
</feature>
<dbReference type="GO" id="GO:0006865">
    <property type="term" value="P:amino acid transport"/>
    <property type="evidence" value="ECO:0007669"/>
    <property type="project" value="UniProtKB-KW"/>
</dbReference>
<dbReference type="GO" id="GO:0055085">
    <property type="term" value="P:transmembrane transport"/>
    <property type="evidence" value="ECO:0007669"/>
    <property type="project" value="InterPro"/>
</dbReference>
<name>A0A839EL06_9HYPH</name>
<sequence length="247" mass="26734">MLDSILAGFVTYTKSLGFNFGFLTSVYERTIWIDGISMTLILIAVTIPVSLVGGGLLAAALTSGRKYLSVPARVFVELTRNTPTLVQLMCAFLVVNMLISKALGGAQYNPFSPFFWVVAVVGLHIAAFHAEALRAGIESVPSATLEAARAIGFNRLQILWFVEFPLALRAALPAIVNNLVNLAKLTTVGSAIAVGEVTYASIMIWSQRDNVIELMIVILLLFSLINLLIARTGRWLENKLKVPGLGI</sequence>
<dbReference type="CDD" id="cd06261">
    <property type="entry name" value="TM_PBP2"/>
    <property type="match status" value="1"/>
</dbReference>
<comment type="function">
    <text evidence="1">Part of the binding-protein-dependent transport system for glutamine; probably responsible for the translocation of the substrate across the membrane.</text>
</comment>
<evidence type="ECO:0000256" key="4">
    <source>
        <dbReference type="ARBA" id="ARBA00022692"/>
    </source>
</evidence>
<keyword evidence="7 8" id="KW-0472">Membrane</keyword>
<comment type="subcellular location">
    <subcellularLocation>
        <location evidence="2 8">Cell membrane</location>
        <topology evidence="2 8">Multi-pass membrane protein</topology>
    </subcellularLocation>
</comment>